<evidence type="ECO:0000256" key="2">
    <source>
        <dbReference type="ARBA" id="ARBA00022737"/>
    </source>
</evidence>
<dbReference type="InterPro" id="IPR032675">
    <property type="entry name" value="LRR_dom_sf"/>
</dbReference>
<evidence type="ECO:0000313" key="4">
    <source>
        <dbReference type="Proteomes" id="UP001642483"/>
    </source>
</evidence>
<reference evidence="3 4" key="1">
    <citation type="submission" date="2024-02" db="EMBL/GenBank/DDBJ databases">
        <authorList>
            <person name="Daric V."/>
            <person name="Darras S."/>
        </authorList>
    </citation>
    <scope>NUCLEOTIDE SEQUENCE [LARGE SCALE GENOMIC DNA]</scope>
</reference>
<gene>
    <name evidence="3" type="ORF">CVLEPA_LOCUS9894</name>
</gene>
<accession>A0ABP0FKV6</accession>
<dbReference type="InterPro" id="IPR039631">
    <property type="entry name" value="LRRC42"/>
</dbReference>
<evidence type="ECO:0000256" key="1">
    <source>
        <dbReference type="ARBA" id="ARBA00022614"/>
    </source>
</evidence>
<keyword evidence="1" id="KW-0433">Leucine-rich repeat</keyword>
<organism evidence="3 4">
    <name type="scientific">Clavelina lepadiformis</name>
    <name type="common">Light-bulb sea squirt</name>
    <name type="synonym">Ascidia lepadiformis</name>
    <dbReference type="NCBI Taxonomy" id="159417"/>
    <lineage>
        <taxon>Eukaryota</taxon>
        <taxon>Metazoa</taxon>
        <taxon>Chordata</taxon>
        <taxon>Tunicata</taxon>
        <taxon>Ascidiacea</taxon>
        <taxon>Aplousobranchia</taxon>
        <taxon>Clavelinidae</taxon>
        <taxon>Clavelina</taxon>
    </lineage>
</organism>
<keyword evidence="2" id="KW-0677">Repeat</keyword>
<name>A0ABP0FKV6_CLALP</name>
<dbReference type="PANTHER" id="PTHR31994">
    <property type="entry name" value="LEUCINE-RICH REPEAT-CONTAINING PROTEIN 42"/>
    <property type="match status" value="1"/>
</dbReference>
<protein>
    <recommendedName>
        <fullName evidence="5">Leucine-rich repeat-containing protein 42</fullName>
    </recommendedName>
</protein>
<dbReference type="Proteomes" id="UP001642483">
    <property type="component" value="Unassembled WGS sequence"/>
</dbReference>
<proteinExistence type="predicted"/>
<evidence type="ECO:0008006" key="5">
    <source>
        <dbReference type="Google" id="ProtNLM"/>
    </source>
</evidence>
<evidence type="ECO:0000313" key="3">
    <source>
        <dbReference type="EMBL" id="CAK8679633.1"/>
    </source>
</evidence>
<dbReference type="Gene3D" id="3.80.10.10">
    <property type="entry name" value="Ribonuclease Inhibitor"/>
    <property type="match status" value="1"/>
</dbReference>
<dbReference type="PANTHER" id="PTHR31994:SF3">
    <property type="entry name" value="LEUCINE-RICH REPEAT-CONTAINING PROTEIN 42"/>
    <property type="match status" value="1"/>
</dbReference>
<comment type="caution">
    <text evidence="3">The sequence shown here is derived from an EMBL/GenBank/DDBJ whole genome shotgun (WGS) entry which is preliminary data.</text>
</comment>
<keyword evidence="4" id="KW-1185">Reference proteome</keyword>
<dbReference type="EMBL" id="CAWYQH010000068">
    <property type="protein sequence ID" value="CAK8679633.1"/>
    <property type="molecule type" value="Genomic_DNA"/>
</dbReference>
<dbReference type="SUPFAM" id="SSF52047">
    <property type="entry name" value="RNI-like"/>
    <property type="match status" value="1"/>
</dbReference>
<sequence>MFYEKLVLFGMEPFGKGKIYHCNMKTDKWCTFVYSIKQHSNEVSYKVSKSMNAVSKAQHYMKSASQFTTKSDFEFDVLLPLRQICILYVANNLHLVESLCGFPELIGKEIFDSCVEFGHFEPNNNENWKRALQIFTDAYEKKLLEKLQLCGKWMFLSSCFDCITPYLYLEELDLSSCRIGNEHEALVYVGTLSCLKKLVLCNNNISLKGMKNLTQHHRRAGKGLENLESLRLDGNAQITVDVFPYLETVEKLTTIVVDHTQMIIDGIISRKKVSKFNVCPHPARYHIGVFRSSYDGIGKGWAVSLINSYIKEIERNFEEKHKQSLNETKKKTMSFYRRKPRIGSKVKNSSCPRSQVVNHLVICDCLKNNKQRILTENNAMKHPAEEKCVEKAAKRQCIDKNKQLGCCSKSVAIDRSIIDFYLS</sequence>